<dbReference type="CDD" id="cd02696">
    <property type="entry name" value="MurNAc-LAA"/>
    <property type="match status" value="1"/>
</dbReference>
<gene>
    <name evidence="3" type="primary">32</name>
    <name evidence="3" type="ORF">019DV002_32</name>
</gene>
<feature type="domain" description="LysM" evidence="2">
    <location>
        <begin position="260"/>
        <end position="303"/>
    </location>
</feature>
<dbReference type="EMBL" id="MN176220">
    <property type="protein sequence ID" value="QFG05175.1"/>
    <property type="molecule type" value="Genomic_DNA"/>
</dbReference>
<evidence type="ECO:0000259" key="2">
    <source>
        <dbReference type="PROSITE" id="PS51782"/>
    </source>
</evidence>
<dbReference type="GO" id="GO:0008745">
    <property type="term" value="F:N-acetylmuramoyl-L-alanine amidase activity"/>
    <property type="evidence" value="ECO:0007669"/>
    <property type="project" value="InterPro"/>
</dbReference>
<dbReference type="Gene3D" id="3.40.630.40">
    <property type="entry name" value="Zn-dependent exopeptidases"/>
    <property type="match status" value="1"/>
</dbReference>
<accession>A0A5J6TA99</accession>
<keyword evidence="1" id="KW-0378">Hydrolase</keyword>
<dbReference type="SMART" id="SM00646">
    <property type="entry name" value="Ami_3"/>
    <property type="match status" value="1"/>
</dbReference>
<dbReference type="SMART" id="SM00257">
    <property type="entry name" value="LysM"/>
    <property type="match status" value="2"/>
</dbReference>
<dbReference type="Proteomes" id="UP000325508">
    <property type="component" value="Segment"/>
</dbReference>
<dbReference type="Pfam" id="PF01476">
    <property type="entry name" value="LysM"/>
    <property type="match status" value="2"/>
</dbReference>
<dbReference type="SUPFAM" id="SSF53187">
    <property type="entry name" value="Zn-dependent exopeptidases"/>
    <property type="match status" value="1"/>
</dbReference>
<evidence type="ECO:0000313" key="4">
    <source>
        <dbReference type="Proteomes" id="UP000325508"/>
    </source>
</evidence>
<organism evidence="3 4">
    <name type="scientific">Bacillus phage 019DV002</name>
    <dbReference type="NCBI Taxonomy" id="2601653"/>
    <lineage>
        <taxon>Viruses</taxon>
        <taxon>Duplodnaviria</taxon>
        <taxon>Heunggongvirae</taxon>
        <taxon>Uroviricota</taxon>
        <taxon>Caudoviricetes</taxon>
        <taxon>Ehrlichviridae</taxon>
        <taxon>Gettysburgvirus</taxon>
        <taxon>Gettysburgvirus gv019DV002</taxon>
    </lineage>
</organism>
<dbReference type="InterPro" id="IPR050695">
    <property type="entry name" value="N-acetylmuramoyl_amidase_3"/>
</dbReference>
<dbReference type="PANTHER" id="PTHR30404">
    <property type="entry name" value="N-ACETYLMURAMOYL-L-ALANINE AMIDASE"/>
    <property type="match status" value="1"/>
</dbReference>
<dbReference type="PANTHER" id="PTHR30404:SF0">
    <property type="entry name" value="N-ACETYLMURAMOYL-L-ALANINE AMIDASE AMIC"/>
    <property type="match status" value="1"/>
</dbReference>
<dbReference type="SUPFAM" id="SSF54106">
    <property type="entry name" value="LysM domain"/>
    <property type="match status" value="2"/>
</dbReference>
<protein>
    <submittedName>
        <fullName evidence="3">Lysin</fullName>
    </submittedName>
</protein>
<keyword evidence="4" id="KW-1185">Reference proteome</keyword>
<dbReference type="InterPro" id="IPR018392">
    <property type="entry name" value="LysM"/>
</dbReference>
<name>A0A5J6TA99_9CAUD</name>
<reference evidence="3 4" key="1">
    <citation type="submission" date="2019-07" db="EMBL/GenBank/DDBJ databases">
        <authorList>
            <person name="Loney R.E."/>
            <person name="Krukonis G.P."/>
            <person name="Delesalle V.A."/>
        </authorList>
    </citation>
    <scope>NUCLEOTIDE SEQUENCE [LARGE SCALE GENOMIC DNA]</scope>
</reference>
<dbReference type="Pfam" id="PF01520">
    <property type="entry name" value="Amidase_3"/>
    <property type="match status" value="1"/>
</dbReference>
<feature type="domain" description="LysM" evidence="2">
    <location>
        <begin position="212"/>
        <end position="255"/>
    </location>
</feature>
<sequence length="304" mass="33317">MKQMGKIKVALSDGHGMETAGKRTPAIPELGGRVIKENEFNRATVKYLNEELKRCGFDTLLVAPTDKDTPLSTRTNLANSKKVDLYISIHYNAFDASFSGRNPEGFSAHIYKGQTNKSAGKFAKIALKHLAGGTKQVNRGLVEQDLHELRETAMPAVLFECGFMDNKREALLMIDTDFQKEVAQEIAKAVCEFYGVSYKSGSNSKPATSTGSTYKVKKGDSLWSIAKEFGMSVAKLKELNGLKSDLIKVGQTLKVSGSVTYHTVKKGDSLWGIARKYDTSVSKIKSLNGLKSDVIHAGDKLRVK</sequence>
<dbReference type="GO" id="GO:0009253">
    <property type="term" value="P:peptidoglycan catabolic process"/>
    <property type="evidence" value="ECO:0007669"/>
    <property type="project" value="InterPro"/>
</dbReference>
<evidence type="ECO:0000313" key="3">
    <source>
        <dbReference type="EMBL" id="QFG05175.1"/>
    </source>
</evidence>
<dbReference type="Gene3D" id="3.10.350.10">
    <property type="entry name" value="LysM domain"/>
    <property type="match status" value="2"/>
</dbReference>
<dbReference type="InterPro" id="IPR002508">
    <property type="entry name" value="MurNAc-LAA_cat"/>
</dbReference>
<proteinExistence type="predicted"/>
<dbReference type="PROSITE" id="PS51782">
    <property type="entry name" value="LYSM"/>
    <property type="match status" value="2"/>
</dbReference>
<evidence type="ECO:0000256" key="1">
    <source>
        <dbReference type="ARBA" id="ARBA00022801"/>
    </source>
</evidence>
<dbReference type="CDD" id="cd00118">
    <property type="entry name" value="LysM"/>
    <property type="match status" value="2"/>
</dbReference>
<dbReference type="InterPro" id="IPR036779">
    <property type="entry name" value="LysM_dom_sf"/>
</dbReference>